<reference evidence="1" key="1">
    <citation type="submission" date="2015-07" db="EMBL/GenBank/DDBJ databases">
        <title>MeaNS - Measles Nucleotide Surveillance Program.</title>
        <authorList>
            <person name="Tran T."/>
            <person name="Druce J."/>
        </authorList>
    </citation>
    <scope>NUCLEOTIDE SEQUENCE</scope>
    <source>
        <strain evidence="1">UCB-OBI-ISO-001</strain>
        <tissue evidence="1">Gonad</tissue>
    </source>
</reference>
<evidence type="ECO:0000313" key="1">
    <source>
        <dbReference type="EMBL" id="KOF91424.1"/>
    </source>
</evidence>
<name>A0A0L8HQH3_OCTBM</name>
<accession>A0A0L8HQH3</accession>
<sequence length="74" mass="8757">MEFKGGRLHTDMTIRETCRKHRMSWAFIENTPSQMEDVRNTISQVKDVGNTIPQVKKKKMWVRNCKSTSRNCKK</sequence>
<dbReference type="AlphaFoldDB" id="A0A0L8HQH3"/>
<protein>
    <submittedName>
        <fullName evidence="1">Uncharacterized protein</fullName>
    </submittedName>
</protein>
<proteinExistence type="predicted"/>
<gene>
    <name evidence="1" type="ORF">OCBIM_22008899mg</name>
</gene>
<dbReference type="EMBL" id="KQ417538">
    <property type="protein sequence ID" value="KOF91424.1"/>
    <property type="molecule type" value="Genomic_DNA"/>
</dbReference>
<organism evidence="1">
    <name type="scientific">Octopus bimaculoides</name>
    <name type="common">California two-spotted octopus</name>
    <dbReference type="NCBI Taxonomy" id="37653"/>
    <lineage>
        <taxon>Eukaryota</taxon>
        <taxon>Metazoa</taxon>
        <taxon>Spiralia</taxon>
        <taxon>Lophotrochozoa</taxon>
        <taxon>Mollusca</taxon>
        <taxon>Cephalopoda</taxon>
        <taxon>Coleoidea</taxon>
        <taxon>Octopodiformes</taxon>
        <taxon>Octopoda</taxon>
        <taxon>Incirrata</taxon>
        <taxon>Octopodidae</taxon>
        <taxon>Octopus</taxon>
    </lineage>
</organism>